<dbReference type="EMBL" id="CAJVPJ010000100">
    <property type="protein sequence ID" value="CAG8477426.1"/>
    <property type="molecule type" value="Genomic_DNA"/>
</dbReference>
<dbReference type="AlphaFoldDB" id="A0A9N8W772"/>
<evidence type="ECO:0000313" key="1">
    <source>
        <dbReference type="EMBL" id="CAG8477426.1"/>
    </source>
</evidence>
<dbReference type="Gene3D" id="3.90.70.10">
    <property type="entry name" value="Cysteine proteinases"/>
    <property type="match status" value="1"/>
</dbReference>
<reference evidence="1" key="1">
    <citation type="submission" date="2021-06" db="EMBL/GenBank/DDBJ databases">
        <authorList>
            <person name="Kallberg Y."/>
            <person name="Tangrot J."/>
            <person name="Rosling A."/>
        </authorList>
    </citation>
    <scope>NUCLEOTIDE SEQUENCE</scope>
    <source>
        <strain evidence="1">IA702</strain>
    </source>
</reference>
<dbReference type="PANTHER" id="PTHR31400:SF1">
    <property type="entry name" value="PROTEIN GUCD1"/>
    <property type="match status" value="1"/>
</dbReference>
<dbReference type="PANTHER" id="PTHR31400">
    <property type="entry name" value="GUANYLYL CYCLASE DOMAIN CONTAINING PROTEIN 1 GUCD1"/>
    <property type="match status" value="1"/>
</dbReference>
<name>A0A9N8W772_9GLOM</name>
<dbReference type="InterPro" id="IPR018616">
    <property type="entry name" value="GUCD1"/>
</dbReference>
<dbReference type="OrthoDB" id="206796at2759"/>
<gene>
    <name evidence="1" type="ORF">POCULU_LOCUS1358</name>
</gene>
<organism evidence="1 2">
    <name type="scientific">Paraglomus occultum</name>
    <dbReference type="NCBI Taxonomy" id="144539"/>
    <lineage>
        <taxon>Eukaryota</taxon>
        <taxon>Fungi</taxon>
        <taxon>Fungi incertae sedis</taxon>
        <taxon>Mucoromycota</taxon>
        <taxon>Glomeromycotina</taxon>
        <taxon>Glomeromycetes</taxon>
        <taxon>Paraglomerales</taxon>
        <taxon>Paraglomeraceae</taxon>
        <taxon>Paraglomus</taxon>
    </lineage>
</organism>
<sequence>MNCRNYEDSHGQVIKNSLDIPHVMQEDSFDCGLACVCMILRGLGQHDITVANMHEAVSMSTSIWTIDLAFLLRSYAPDLDFTLYTSFTGARTQHRTTFDEDEQRVNHLFDIAQDSRVKTVRMILSLDDFRKLLRSSSFTIIALVNSRLIRCRLCQQHQLCYQPLLEVFNSFLEFWNGNGYAGHFIVLVSFDPKTDSFIYRDPGVIDEDCMITARNFEVARRSPGTDEDCIVIKLL</sequence>
<dbReference type="Pfam" id="PF09778">
    <property type="entry name" value="Guanylate_cyc_2"/>
    <property type="match status" value="1"/>
</dbReference>
<comment type="caution">
    <text evidence="1">The sequence shown here is derived from an EMBL/GenBank/DDBJ whole genome shotgun (WGS) entry which is preliminary data.</text>
</comment>
<proteinExistence type="predicted"/>
<keyword evidence="2" id="KW-1185">Reference proteome</keyword>
<accession>A0A9N8W772</accession>
<protein>
    <submittedName>
        <fullName evidence="1">9330_t:CDS:1</fullName>
    </submittedName>
</protein>
<dbReference type="Proteomes" id="UP000789572">
    <property type="component" value="Unassembled WGS sequence"/>
</dbReference>
<evidence type="ECO:0000313" key="2">
    <source>
        <dbReference type="Proteomes" id="UP000789572"/>
    </source>
</evidence>